<keyword evidence="6" id="KW-0249">Electron transport</keyword>
<dbReference type="InterPro" id="IPR016488">
    <property type="entry name" value="NADH_Ub_cplx-1_asu_su-6"/>
</dbReference>
<keyword evidence="8" id="KW-0472">Membrane</keyword>
<accession>A0A8K0NME1</accession>
<evidence type="ECO:0000313" key="10">
    <source>
        <dbReference type="Proteomes" id="UP000812966"/>
    </source>
</evidence>
<keyword evidence="7" id="KW-0496">Mitochondrion</keyword>
<dbReference type="GO" id="GO:0045271">
    <property type="term" value="C:respiratory chain complex I"/>
    <property type="evidence" value="ECO:0007669"/>
    <property type="project" value="InterPro"/>
</dbReference>
<dbReference type="GO" id="GO:0005743">
    <property type="term" value="C:mitochondrial inner membrane"/>
    <property type="evidence" value="ECO:0007669"/>
    <property type="project" value="UniProtKB-SubCell"/>
</dbReference>
<keyword evidence="5" id="KW-0999">Mitochondrion inner membrane</keyword>
<dbReference type="CDD" id="cd20266">
    <property type="entry name" value="Complex1_LYR_NDUFA6_LYRM6"/>
    <property type="match status" value="1"/>
</dbReference>
<dbReference type="InterPro" id="IPR045299">
    <property type="entry name" value="Complex1_LYR_NDUFA6_LYRM6"/>
</dbReference>
<evidence type="ECO:0000256" key="5">
    <source>
        <dbReference type="ARBA" id="ARBA00022792"/>
    </source>
</evidence>
<evidence type="ECO:0000256" key="6">
    <source>
        <dbReference type="ARBA" id="ARBA00022982"/>
    </source>
</evidence>
<keyword evidence="10" id="KW-1185">Reference proteome</keyword>
<evidence type="ECO:0000313" key="9">
    <source>
        <dbReference type="EMBL" id="KAG7527260.1"/>
    </source>
</evidence>
<sequence length="135" mass="15852">MTTIPSRLASVSAISGTQQIARQRVRALYRDWYRSAPQIVSLYALNISPSMIREKKRADFERHRGITDVNVIDMLIFKSKQEYQETMNCWKTEAHVMSWFRKHEVRAPPTTFMDKFLAGRDDPQVLLPWQAENNH</sequence>
<evidence type="ECO:0000256" key="8">
    <source>
        <dbReference type="ARBA" id="ARBA00023136"/>
    </source>
</evidence>
<evidence type="ECO:0000256" key="7">
    <source>
        <dbReference type="ARBA" id="ARBA00023128"/>
    </source>
</evidence>
<dbReference type="PIRSF" id="PIRSF006643">
    <property type="entry name" value="NDUA6"/>
    <property type="match status" value="1"/>
</dbReference>
<keyword evidence="3" id="KW-0813">Transport</keyword>
<evidence type="ECO:0000256" key="4">
    <source>
        <dbReference type="ARBA" id="ARBA00022660"/>
    </source>
</evidence>
<comment type="similarity">
    <text evidence="2">Belongs to the complex I LYR family.</text>
</comment>
<dbReference type="PANTHER" id="PTHR12964">
    <property type="entry name" value="NADH-UBIQUINONE OXIDOREDUCTASE B14 SUBUNIT"/>
    <property type="match status" value="1"/>
</dbReference>
<gene>
    <name evidence="9" type="ORF">FFLO_07112</name>
</gene>
<name>A0A8K0NME1_9TREE</name>
<proteinExistence type="inferred from homology"/>
<keyword evidence="4" id="KW-0679">Respiratory chain</keyword>
<evidence type="ECO:0000256" key="2">
    <source>
        <dbReference type="ARBA" id="ARBA00009508"/>
    </source>
</evidence>
<dbReference type="Proteomes" id="UP000812966">
    <property type="component" value="Unassembled WGS sequence"/>
</dbReference>
<dbReference type="PANTHER" id="PTHR12964:SF0">
    <property type="entry name" value="NADH DEHYDROGENASE [UBIQUINONE] 1 ALPHA SUBCOMPLEX SUBUNIT 6"/>
    <property type="match status" value="1"/>
</dbReference>
<evidence type="ECO:0000256" key="1">
    <source>
        <dbReference type="ARBA" id="ARBA00004443"/>
    </source>
</evidence>
<dbReference type="AlphaFoldDB" id="A0A8K0NME1"/>
<comment type="subcellular location">
    <subcellularLocation>
        <location evidence="1">Mitochondrion inner membrane</location>
        <topology evidence="1">Peripheral membrane protein</topology>
        <orientation evidence="1">Matrix side</orientation>
    </subcellularLocation>
</comment>
<dbReference type="GO" id="GO:0006979">
    <property type="term" value="P:response to oxidative stress"/>
    <property type="evidence" value="ECO:0007669"/>
    <property type="project" value="TreeGrafter"/>
</dbReference>
<reference evidence="9" key="1">
    <citation type="submission" date="2020-04" db="EMBL/GenBank/DDBJ databases">
        <title>Analysis of mating type loci in Filobasidium floriforme.</title>
        <authorList>
            <person name="Nowrousian M."/>
        </authorList>
    </citation>
    <scope>NUCLEOTIDE SEQUENCE</scope>
    <source>
        <strain evidence="9">CBS 6242</strain>
    </source>
</reference>
<dbReference type="EMBL" id="JABELV010000365">
    <property type="protein sequence ID" value="KAG7527260.1"/>
    <property type="molecule type" value="Genomic_DNA"/>
</dbReference>
<dbReference type="Pfam" id="PF13233">
    <property type="entry name" value="Complex1_LYR_2"/>
    <property type="match status" value="1"/>
</dbReference>
<comment type="caution">
    <text evidence="9">The sequence shown here is derived from an EMBL/GenBank/DDBJ whole genome shotgun (WGS) entry which is preliminary data.</text>
</comment>
<protein>
    <recommendedName>
        <fullName evidence="11">NADH dehydrogenase [ubiquinone] 1 alpha subcomplex subunit 6</fullName>
    </recommendedName>
</protein>
<evidence type="ECO:0000256" key="3">
    <source>
        <dbReference type="ARBA" id="ARBA00022448"/>
    </source>
</evidence>
<organism evidence="9 10">
    <name type="scientific">Filobasidium floriforme</name>
    <dbReference type="NCBI Taxonomy" id="5210"/>
    <lineage>
        <taxon>Eukaryota</taxon>
        <taxon>Fungi</taxon>
        <taxon>Dikarya</taxon>
        <taxon>Basidiomycota</taxon>
        <taxon>Agaricomycotina</taxon>
        <taxon>Tremellomycetes</taxon>
        <taxon>Filobasidiales</taxon>
        <taxon>Filobasidiaceae</taxon>
        <taxon>Filobasidium</taxon>
    </lineage>
</organism>
<evidence type="ECO:0008006" key="11">
    <source>
        <dbReference type="Google" id="ProtNLM"/>
    </source>
</evidence>